<dbReference type="HAMAP" id="MF_00273">
    <property type="entry name" value="Ribosomal_eL20"/>
    <property type="match status" value="1"/>
</dbReference>
<evidence type="ECO:0000313" key="5">
    <source>
        <dbReference type="EMBL" id="KXB02379.1"/>
    </source>
</evidence>
<keyword evidence="2 3" id="KW-0687">Ribonucleoprotein</keyword>
<feature type="domain" description="Large ribosomal subunit protein eL20" evidence="4">
    <location>
        <begin position="2"/>
        <end position="57"/>
    </location>
</feature>
<keyword evidence="1 3" id="KW-0689">Ribosomal protein</keyword>
<dbReference type="GO" id="GO:0005840">
    <property type="term" value="C:ribosome"/>
    <property type="evidence" value="ECO:0007669"/>
    <property type="project" value="UniProtKB-KW"/>
</dbReference>
<proteinExistence type="inferred from homology"/>
<dbReference type="InterPro" id="IPR023573">
    <property type="entry name" value="Ribosomal_eL20_dom"/>
</dbReference>
<reference evidence="5 6" key="1">
    <citation type="journal article" date="2016" name="Sci. Rep.">
        <title>Metabolic traits of an uncultured archaeal lineage -MSBL1- from brine pools of the Red Sea.</title>
        <authorList>
            <person name="Mwirichia R."/>
            <person name="Alam I."/>
            <person name="Rashid M."/>
            <person name="Vinu M."/>
            <person name="Ba-Alawi W."/>
            <person name="Anthony Kamau A."/>
            <person name="Kamanda Ngugi D."/>
            <person name="Goker M."/>
            <person name="Klenk H.P."/>
            <person name="Bajic V."/>
            <person name="Stingl U."/>
        </authorList>
    </citation>
    <scope>NUCLEOTIDE SEQUENCE [LARGE SCALE GENOMIC DNA]</scope>
    <source>
        <strain evidence="5">SCGC-AAA261F17</strain>
    </source>
</reference>
<dbReference type="Proteomes" id="UP000070035">
    <property type="component" value="Unassembled WGS sequence"/>
</dbReference>
<comment type="subunit">
    <text evidence="3">Part of the 50S ribosomal subunit. Binds 23S rRNA.</text>
</comment>
<accession>A0A133V7E7</accession>
<dbReference type="NCBIfam" id="NF001981">
    <property type="entry name" value="PRK00773.1-1"/>
    <property type="match status" value="1"/>
</dbReference>
<dbReference type="GO" id="GO:0006412">
    <property type="term" value="P:translation"/>
    <property type="evidence" value="ECO:0007669"/>
    <property type="project" value="UniProtKB-UniRule"/>
</dbReference>
<evidence type="ECO:0000313" key="6">
    <source>
        <dbReference type="Proteomes" id="UP000070035"/>
    </source>
</evidence>
<keyword evidence="6" id="KW-1185">Reference proteome</keyword>
<protein>
    <recommendedName>
        <fullName evidence="3">Large ribosomal subunit protein eL20</fullName>
    </recommendedName>
</protein>
<evidence type="ECO:0000256" key="3">
    <source>
        <dbReference type="HAMAP-Rule" id="MF_00273"/>
    </source>
</evidence>
<evidence type="ECO:0000259" key="4">
    <source>
        <dbReference type="Pfam" id="PF01775"/>
    </source>
</evidence>
<dbReference type="PATRIC" id="fig|1698274.3.peg.367"/>
<dbReference type="EMBL" id="LHXY01000004">
    <property type="protein sequence ID" value="KXB02379.1"/>
    <property type="molecule type" value="Genomic_DNA"/>
</dbReference>
<organism evidence="5 6">
    <name type="scientific">candidate division MSBL1 archaeon SCGC-AAA261F17</name>
    <dbReference type="NCBI Taxonomy" id="1698274"/>
    <lineage>
        <taxon>Archaea</taxon>
        <taxon>Methanobacteriati</taxon>
        <taxon>Methanobacteriota</taxon>
        <taxon>candidate division MSBL1</taxon>
    </lineage>
</organism>
<dbReference type="GO" id="GO:0070180">
    <property type="term" value="F:large ribosomal subunit rRNA binding"/>
    <property type="evidence" value="ECO:0007669"/>
    <property type="project" value="UniProtKB-UniRule"/>
</dbReference>
<evidence type="ECO:0000256" key="2">
    <source>
        <dbReference type="ARBA" id="ARBA00023274"/>
    </source>
</evidence>
<gene>
    <name evidence="3" type="primary">rpl18a</name>
    <name evidence="3" type="synonym">rpl20e</name>
    <name evidence="3" type="synonym">rplX</name>
    <name evidence="5" type="ORF">AKJ44_00580</name>
</gene>
<evidence type="ECO:0000256" key="1">
    <source>
        <dbReference type="ARBA" id="ARBA00022980"/>
    </source>
</evidence>
<dbReference type="Pfam" id="PF01775">
    <property type="entry name" value="Ribosomal_L18A"/>
    <property type="match status" value="1"/>
</dbReference>
<dbReference type="InterPro" id="IPR028877">
    <property type="entry name" value="Ribosomal_eL20"/>
</dbReference>
<dbReference type="GO" id="GO:0003735">
    <property type="term" value="F:structural constituent of ribosome"/>
    <property type="evidence" value="ECO:0007669"/>
    <property type="project" value="InterPro"/>
</dbReference>
<keyword evidence="3" id="KW-0694">RNA-binding</keyword>
<sequence>MVKTFRITGWFKHNDREQKFTKEMRAHSKDNVIESVYSDIGSRHGVKRNLIQIGKIEEIKPEEAEDPRIRALAGVE</sequence>
<comment type="caution">
    <text evidence="5">The sequence shown here is derived from an EMBL/GenBank/DDBJ whole genome shotgun (WGS) entry which is preliminary data.</text>
</comment>
<comment type="similarity">
    <text evidence="3">Belongs to the eukaryotic ribosomal protein eL20 family.</text>
</comment>
<dbReference type="AlphaFoldDB" id="A0A133V7E7"/>
<dbReference type="SUPFAM" id="SSF160374">
    <property type="entry name" value="RplX-like"/>
    <property type="match status" value="1"/>
</dbReference>
<dbReference type="Gene3D" id="3.10.20.10">
    <property type="match status" value="1"/>
</dbReference>
<keyword evidence="3" id="KW-0699">rRNA-binding</keyword>
<dbReference type="GO" id="GO:1990904">
    <property type="term" value="C:ribonucleoprotein complex"/>
    <property type="evidence" value="ECO:0007669"/>
    <property type="project" value="UniProtKB-KW"/>
</dbReference>
<name>A0A133V7E7_9EURY</name>